<dbReference type="PANTHER" id="PTHR15829:SF13">
    <property type="entry name" value="FAM65 N-TERMINAL DOMAIN-CONTAINING PROTEIN"/>
    <property type="match status" value="1"/>
</dbReference>
<evidence type="ECO:0000313" key="2">
    <source>
        <dbReference type="Proteomes" id="UP001165289"/>
    </source>
</evidence>
<organism evidence="1 2">
    <name type="scientific">Oopsacas minuta</name>
    <dbReference type="NCBI Taxonomy" id="111878"/>
    <lineage>
        <taxon>Eukaryota</taxon>
        <taxon>Metazoa</taxon>
        <taxon>Porifera</taxon>
        <taxon>Hexactinellida</taxon>
        <taxon>Hexasterophora</taxon>
        <taxon>Lyssacinosida</taxon>
        <taxon>Leucopsacidae</taxon>
        <taxon>Oopsacas</taxon>
    </lineage>
</organism>
<dbReference type="InterPro" id="IPR011989">
    <property type="entry name" value="ARM-like"/>
</dbReference>
<sequence length="190" mass="21650">MKQRFAYTKFIQGLFPTIANQITTTTFDDGEQPDVQNLTIFQFYNHFKTKIISGLEEYVSEVAEDLSLYEGLASEERYIVNVTLKRMAGMGYNTGILRAIPHMLLKPNESCQIADNYLKNITRDTRILEEVGTYFISILEHSDQTIRQGACRALGRIKYAPSIAQLKYIQVIDASAVRQEAKQALNRICP</sequence>
<evidence type="ECO:0000313" key="1">
    <source>
        <dbReference type="EMBL" id="KAI6647322.1"/>
    </source>
</evidence>
<keyword evidence="2" id="KW-1185">Reference proteome</keyword>
<dbReference type="Proteomes" id="UP001165289">
    <property type="component" value="Unassembled WGS sequence"/>
</dbReference>
<name>A0AAV7JEY9_9METZ</name>
<accession>A0AAV7JEY9</accession>
<dbReference type="EMBL" id="JAKMXF010000343">
    <property type="protein sequence ID" value="KAI6647322.1"/>
    <property type="molecule type" value="Genomic_DNA"/>
</dbReference>
<dbReference type="AlphaFoldDB" id="A0AAV7JEY9"/>
<dbReference type="InterPro" id="IPR026136">
    <property type="entry name" value="RIPOR3"/>
</dbReference>
<proteinExistence type="predicted"/>
<dbReference type="SUPFAM" id="SSF48371">
    <property type="entry name" value="ARM repeat"/>
    <property type="match status" value="1"/>
</dbReference>
<protein>
    <submittedName>
        <fullName evidence="1">Protein FAM65A isoform X2</fullName>
    </submittedName>
</protein>
<gene>
    <name evidence="1" type="ORF">LOD99_12319</name>
</gene>
<dbReference type="InterPro" id="IPR016024">
    <property type="entry name" value="ARM-type_fold"/>
</dbReference>
<dbReference type="Gene3D" id="1.25.10.10">
    <property type="entry name" value="Leucine-rich Repeat Variant"/>
    <property type="match status" value="1"/>
</dbReference>
<dbReference type="PANTHER" id="PTHR15829">
    <property type="entry name" value="PROTEIN KINASE PKN/PRK1, EFFECTOR"/>
    <property type="match status" value="1"/>
</dbReference>
<comment type="caution">
    <text evidence="1">The sequence shown here is derived from an EMBL/GenBank/DDBJ whole genome shotgun (WGS) entry which is preliminary data.</text>
</comment>
<reference evidence="1 2" key="1">
    <citation type="journal article" date="2023" name="BMC Biol.">
        <title>The compact genome of the sponge Oopsacas minuta (Hexactinellida) is lacking key metazoan core genes.</title>
        <authorList>
            <person name="Santini S."/>
            <person name="Schenkelaars Q."/>
            <person name="Jourda C."/>
            <person name="Duchesne M."/>
            <person name="Belahbib H."/>
            <person name="Rocher C."/>
            <person name="Selva M."/>
            <person name="Riesgo A."/>
            <person name="Vervoort M."/>
            <person name="Leys S.P."/>
            <person name="Kodjabachian L."/>
            <person name="Le Bivic A."/>
            <person name="Borchiellini C."/>
            <person name="Claverie J.M."/>
            <person name="Renard E."/>
        </authorList>
    </citation>
    <scope>NUCLEOTIDE SEQUENCE [LARGE SCALE GENOMIC DNA]</scope>
    <source>
        <strain evidence="1">SPO-2</strain>
    </source>
</reference>